<gene>
    <name evidence="1" type="ORF">HMI46_05595</name>
</gene>
<protein>
    <submittedName>
        <fullName evidence="1">Uncharacterized protein</fullName>
    </submittedName>
</protein>
<accession>A0AAP6ZTP8</accession>
<dbReference type="EMBL" id="JABFOR010000004">
    <property type="protein sequence ID" value="NOJ70024.1"/>
    <property type="molecule type" value="Genomic_DNA"/>
</dbReference>
<comment type="caution">
    <text evidence="1">The sequence shown here is derived from an EMBL/GenBank/DDBJ whole genome shotgun (WGS) entry which is preliminary data.</text>
</comment>
<organism evidence="1 2">
    <name type="scientific">Paenibacillus alvei</name>
    <name type="common">Bacillus alvei</name>
    <dbReference type="NCBI Taxonomy" id="44250"/>
    <lineage>
        <taxon>Bacteria</taxon>
        <taxon>Bacillati</taxon>
        <taxon>Bacillota</taxon>
        <taxon>Bacilli</taxon>
        <taxon>Bacillales</taxon>
        <taxon>Paenibacillaceae</taxon>
        <taxon>Paenibacillus</taxon>
    </lineage>
</organism>
<sequence>MKLASRHLRIILAWCIGIALLVSAFPSVTSAARVNNRFPDKVIQKIPYQPLVKDKEDRRDIPATVVGVTYQQVTNIDPGIALVDVDLPQQQYVIHPHKAGTTTVEYKWTQPSGENIYHKFTITVTDPAIPIQIPTVKFINEYDYKDSYKQLYSAEIISFRDLFDADWSQTNDRQIQYASNNGVFSPVSEDTSKPGSPFSAIAMKAGDERWVFKLTTKVGTESVTATYYKDFKVNQEPAFTPDPKAPLQLLQGVETNISIEHLFTDPDNDELFYSIRSKNGKVQVSLLGGDQILISPMLSAEGEDELIIDADDKRGGTVHGKLALHISKPLAVGIAGTYPEVDNQIEMMPANNGEYYMAPFTTYLPTQAELEQQVTVGDARKAELTNAGSLKFVIDQQGGQSKELKAGKYGLYQYDGSTVKLEHAIELTGKEKVIQELKELAAARGESNYNIVDAQQWLFTKGDNNFVRAKIVMALLTN</sequence>
<proteinExistence type="predicted"/>
<evidence type="ECO:0000313" key="2">
    <source>
        <dbReference type="Proteomes" id="UP000552038"/>
    </source>
</evidence>
<name>A0AAP6ZTP8_PAEAL</name>
<reference evidence="1 2" key="1">
    <citation type="submission" date="2020-05" db="EMBL/GenBank/DDBJ databases">
        <title>Whole genome sequencing and identification of novel metabolites from Paenibacillus alvei strain JR949.</title>
        <authorList>
            <person name="Rajendhran J."/>
            <person name="Sree Pranav P."/>
            <person name="Mahalakshmi B."/>
            <person name="Karthikeyan R."/>
        </authorList>
    </citation>
    <scope>NUCLEOTIDE SEQUENCE [LARGE SCALE GENOMIC DNA]</scope>
    <source>
        <strain evidence="1 2">JR949</strain>
    </source>
</reference>
<dbReference type="AlphaFoldDB" id="A0AAP6ZTP8"/>
<dbReference type="Proteomes" id="UP000552038">
    <property type="component" value="Unassembled WGS sequence"/>
</dbReference>
<dbReference type="RefSeq" id="WP_171415396.1">
    <property type="nucleotide sequence ID" value="NZ_JABFOR010000004.1"/>
</dbReference>
<evidence type="ECO:0000313" key="1">
    <source>
        <dbReference type="EMBL" id="NOJ70024.1"/>
    </source>
</evidence>